<dbReference type="Gene3D" id="2.150.10.10">
    <property type="entry name" value="Serralysin-like metalloprotease, C-terminal"/>
    <property type="match status" value="1"/>
</dbReference>
<dbReference type="Pfam" id="PF17963">
    <property type="entry name" value="Big_9"/>
    <property type="match status" value="2"/>
</dbReference>
<dbReference type="SUPFAM" id="SSF51120">
    <property type="entry name" value="beta-Roll"/>
    <property type="match status" value="1"/>
</dbReference>
<gene>
    <name evidence="5" type="ORF">BCT54_14860</name>
</gene>
<organism evidence="5 6">
    <name type="scientific">Vibrio splendidus</name>
    <dbReference type="NCBI Taxonomy" id="29497"/>
    <lineage>
        <taxon>Bacteria</taxon>
        <taxon>Pseudomonadati</taxon>
        <taxon>Pseudomonadota</taxon>
        <taxon>Gammaproteobacteria</taxon>
        <taxon>Vibrionales</taxon>
        <taxon>Vibrionaceae</taxon>
        <taxon>Vibrio</taxon>
    </lineage>
</organism>
<evidence type="ECO:0000313" key="5">
    <source>
        <dbReference type="EMBL" id="PMM38932.1"/>
    </source>
</evidence>
<name>A0A2N7JHR6_VIBSP</name>
<dbReference type="Proteomes" id="UP000235533">
    <property type="component" value="Unassembled WGS sequence"/>
</dbReference>
<dbReference type="SUPFAM" id="SSF141072">
    <property type="entry name" value="CalX-like"/>
    <property type="match status" value="3"/>
</dbReference>
<dbReference type="Gene3D" id="3.40.50.410">
    <property type="entry name" value="von Willebrand factor, type A domain"/>
    <property type="match status" value="1"/>
</dbReference>
<dbReference type="PROSITE" id="PS51820">
    <property type="entry name" value="PA14"/>
    <property type="match status" value="1"/>
</dbReference>
<protein>
    <recommendedName>
        <fullName evidence="7">Tandem-95 repeat protein</fullName>
    </recommendedName>
</protein>
<feature type="domain" description="VWFA" evidence="3">
    <location>
        <begin position="2634"/>
        <end position="2759"/>
    </location>
</feature>
<evidence type="ECO:0000259" key="4">
    <source>
        <dbReference type="PROSITE" id="PS51820"/>
    </source>
</evidence>
<dbReference type="Pfam" id="PF17892">
    <property type="entry name" value="Cadherin_5"/>
    <property type="match status" value="2"/>
</dbReference>
<dbReference type="InterPro" id="IPR041690">
    <property type="entry name" value="Cadherin_5"/>
</dbReference>
<dbReference type="Pfam" id="PF00353">
    <property type="entry name" value="HemolysinCabind"/>
    <property type="match status" value="3"/>
</dbReference>
<dbReference type="NCBIfam" id="TIGR03661">
    <property type="entry name" value="T1SS_VCA0849"/>
    <property type="match status" value="1"/>
</dbReference>
<evidence type="ECO:0008006" key="7">
    <source>
        <dbReference type="Google" id="ProtNLM"/>
    </source>
</evidence>
<dbReference type="PROSITE" id="PS00330">
    <property type="entry name" value="HEMOLYSIN_CALCIUM"/>
    <property type="match status" value="3"/>
</dbReference>
<feature type="compositionally biased region" description="Basic and acidic residues" evidence="2">
    <location>
        <begin position="860"/>
        <end position="874"/>
    </location>
</feature>
<dbReference type="Gene3D" id="2.60.40.3440">
    <property type="match status" value="2"/>
</dbReference>
<evidence type="ECO:0000256" key="1">
    <source>
        <dbReference type="ARBA" id="ARBA00022837"/>
    </source>
</evidence>
<dbReference type="InterPro" id="IPR038081">
    <property type="entry name" value="CalX-like_sf"/>
</dbReference>
<dbReference type="InterPro" id="IPR018511">
    <property type="entry name" value="Hemolysin-typ_Ca-bd_CS"/>
</dbReference>
<dbReference type="Pfam" id="PF13519">
    <property type="entry name" value="VWA_2"/>
    <property type="match status" value="1"/>
</dbReference>
<keyword evidence="1" id="KW-0106">Calcium</keyword>
<dbReference type="InterPro" id="IPR019960">
    <property type="entry name" value="T1SS_VCA0849"/>
</dbReference>
<feature type="domain" description="PA14" evidence="4">
    <location>
        <begin position="1849"/>
        <end position="2009"/>
    </location>
</feature>
<dbReference type="NCBIfam" id="NF012211">
    <property type="entry name" value="tand_rpt_95"/>
    <property type="match status" value="4"/>
</dbReference>
<dbReference type="InterPro" id="IPR036465">
    <property type="entry name" value="vWFA_dom_sf"/>
</dbReference>
<dbReference type="InterPro" id="IPR018247">
    <property type="entry name" value="EF_Hand_1_Ca_BS"/>
</dbReference>
<sequence length="3137" mass="335152">MANPAGWTVVSKDPSEVWDFTNGIEIERDGLIVDATDGDFYAELDPHKNTVMTTSIDTSDQDSLRVELDYNPRQDGNSSSDMTFTVGNTIITLHADGTVTASEGISVTLDGPDNKGWYQVNAEFDVSSDATLIAFAGAGESDSLGAFIDNITVTGIDAPKLITEEDQILTIDGSELLANDFDVDGDDITIFSVNATDATNGSVQLIDGNVVFKPNQDFNGEATFEYTIVDTHGEKSTTTVTVNVTPVNDDPIANDDSRALGDNLIVNGSFEDYDSVSNAGWGSRIDQLDGWSYDARTGALDSVQEGYAVNETDGDRMIDMEGNGDNVTLTQQIQGVESGTLYQLSFDTAMYERLPSAELEVIWNGEVVATITPESNIMQTQLLELLGGSGDGSNTLSFREVGTEGDKSGTYLDNIKFQEVIKNLQTQEDVTLDIPSSELLSNDSDVDGDTLIILDSLVIDPTYGQVELVELQDGSQTVRYTPADDFNGIATFTYTVSDGEGGTDTAVVTINVTPENDAPIFFKDGVPIGDTDQISVSTKEDNSVSGKVTATDIDDTDLTYTVSQPTNGSVEIDPETGGWKYTPNHEFDGDDSFVVTVSDGNGGTDTVVVNVDVLPVAELTVTAGQPVTEAEDAFLSFEINLDELVSENVGLALTLGSAGDSATKGVDYEDKIYVKDGQDYKVLSEQELADLIIASGSDSLEVFVKVLDDKLLEGEETVTLKASSTSEFVENDKQDSDTAKIVDETDTNDKDTVTVGLTGPDSVIEGDKTSPFTITLSEQVPEDSVVTLQYSYTNASNEDIVEVITVNVDANTNTATFEIQTEQDNEYEVGQEFNVSVVSVTQDGTDVFEKLDTSSADKNVAIDDSHDNPPKAEDFSISLNTDGSSQVIFDTGMGTIEGDGTDHISDDEDDNDNDADTNLGVIITELPDSGTLYYVDGNNKVEVVVGQTYADPNNIVYEDDQESTGFFLGVDDTSTLDKGPHSTAEFHNWGDEVDAYTRELKFDNGDVVTITSEGRNNVDAKPLVQNNSQQGHMGFGIASTNRGIHQDEAINIDFSSRPADSVTVGLSGLGGWFAPNADDSVQSRAEITVTFDYGNGVTEEKTFLYDDTHNNQNVTIVAPEGAEIVSVEASTQGPGNWELTSLEAKASDSFEYKVVDSDGNESEVKTVTIDKSGDLNANNDPQGFEVKLGEFSEDNDSPWSAEGAELSASFNGQDKDFAHSGIKIGVAGKVGGLGAQIEYDRAEQQSEKFEINLDSPATQFTFSVSNLFKNEGNDGDFTDNHEQGSWVAYLNGVVVAGDTFIAEYGNNKGTYEITPLAPDGTPIAFDTVVFEATEYSNQATHDNDASDYFLTGFKASSEGAYAVNQGGILEIPTSKLAGLIGSELLNNDIDSDGDNLRITYVYGETEGNAYIKDGIVYFDLTGDDFVGETTFKYQITDDNGQIASAEVNVIVNPLPTPSSVASVELLADSVIEGDELGFKVTLDSSALVESALDVTFGKNTDSANDSGHEKDLDLSQVRFTNGVTYDQQSGKLIVPIGVKNFAILIPTIDDSLHEIDETYTVTVDAESAVGSITDNDEAPTIDTVSNAVSPNNEQVIEGAVAVFTVNLVYTSSQETRFDWSLNSGSAELGDNKDFTNKVEFTEGVTLVNGQLVVPAGVTSFNIKVPTNDDSIDELNENFTLEVGGKQGIATIIDNDEAPQAQDSHVIGDEAQAQGSSITFEWADFNVSDADSSKLSIVITSAPGAGDMYLYNESTDEWVLLNTETIGTGVSVSQEQVEQGFLIFNPVSYESSTSMSDEENVVTGNNQQDYAEFNYHSSDGINTSSSATMSIDIRPDTTLAKLVVEIPNVDLGEGFKLDQWENLDFDYNNGSGVAPDVVEQVIESAGAANISEVTQTPDFGTQRSPAIENISSKLTGLVFLVAGESYVFSGHADDSFRLEVGGETMASQTWGGGGTYEFSAFVPSASGWYTITAFHDNEAGPGNATISVAVGGNEPVDFNTDNFDIVPDVSSLEDKVNIGAPVEHESLEGGYYPAFDINEGLEDTFINVSKITTQLVDTDGSETLKLVVSGLPEGSIVKLGDQELVVNADGEVDISAWLASNGTTETVLADLMIQVDEPGTYNVKIEAISDEIVGDTSEISDGAFDLIVHPVSVGPDAESKEVFGQEDTVLALSMDDFGIEPGNTLVITQQPLDGALVINLGTAQEPNWQPLNSSQITSAQLTSGVIGFNPDINESGYDGFNVDGVGNKSNDYAEIKFKAVNENGTSEEHTLTVDITPVADAPVVTITIGDLKTIRVEPSFDTSDEQAIKDLFNNGTLLEMGNTGNIVEGLTSSEDVINNADTTDDRTDKDDLFIAKDQRNPDDVALSPAHFVGDVSAGTQGSDTFIGSAYNDHFDGGIGSIDNPNQVDNVIYTGDISDYVLRWFPADDHSEVPYWIVEDKRFIDTADQVGASDKEAGDHLYEIEQIVFKDTIVSLDNESGSYQILEEQVLPIDVSVALVDVDGSETLNDKVELTGIPSGLKLEIDGEAVEPVSSANGVATYELDIDAAGNVLGDVQIRVPSEYQGDLDFELKVTTTSVEVDGTSQDSYATSSASVRNHSILMGESGSDNIITDENSNIVIGDTSGLQIIPGQDYNIAFIFDTSGSMKGTIAEAKPELQAAFDKLVESAGGENSGTVNVLLTQFETNASHVISIDLSSANPKTQFENALNTIIDDDSGRTNYEAGFDSAIDWFNSLPDNDATNHSFFITDGEINQATEDDLDGGELDQFWMYADKSKGEALSLQDILGSDFDLASLQPSGSIEVNGIKVVEYDNGHSHAHVYSPYLNNNGNRVRLGTLKIDGNELVFRDKHSASSTGSSKVTPQAVHMFNILAGLSALQAIGLGGNVDKDTLEMFDTDKVVDHNIKVEDLAEAIAGDTVQAVPGADTITAQSGDDILFGDEPVLFADDGSTELTLQEYVAQKLNSGLADVDAKTIHDYVTSHKEEFGTASENDADDELLGGEGNDILYGQGGDDILDGGLGDDFLFGGEGSDTLTGGEGADLFTWLDGDLDGSADVIKDFDVNEGDKIDLSELFEELDSNEIDSLLGDIKDSVSSNGNSGSIVTVTKGGDSVSIEFEGVATDDLANYLFDQSGLKYTDG</sequence>
<dbReference type="GO" id="GO:0005509">
    <property type="term" value="F:calcium ion binding"/>
    <property type="evidence" value="ECO:0007669"/>
    <property type="project" value="InterPro"/>
</dbReference>
<dbReference type="EMBL" id="MCZF01000321">
    <property type="protein sequence ID" value="PMM38932.1"/>
    <property type="molecule type" value="Genomic_DNA"/>
</dbReference>
<evidence type="ECO:0000259" key="3">
    <source>
        <dbReference type="PROSITE" id="PS50234"/>
    </source>
</evidence>
<accession>A0A2N7JHR6</accession>
<dbReference type="PROSITE" id="PS50234">
    <property type="entry name" value="VWFA"/>
    <property type="match status" value="1"/>
</dbReference>
<feature type="region of interest" description="Disordered" evidence="2">
    <location>
        <begin position="859"/>
        <end position="878"/>
    </location>
</feature>
<dbReference type="InterPro" id="IPR002035">
    <property type="entry name" value="VWF_A"/>
</dbReference>
<dbReference type="PRINTS" id="PR00313">
    <property type="entry name" value="CABNDNGRPT"/>
</dbReference>
<dbReference type="Gene3D" id="2.60.40.2810">
    <property type="match status" value="2"/>
</dbReference>
<evidence type="ECO:0000313" key="6">
    <source>
        <dbReference type="Proteomes" id="UP000235533"/>
    </source>
</evidence>
<comment type="caution">
    <text evidence="5">The sequence shown here is derived from an EMBL/GenBank/DDBJ whole genome shotgun (WGS) entry which is preliminary data.</text>
</comment>
<dbReference type="CDD" id="cd00198">
    <property type="entry name" value="vWFA"/>
    <property type="match status" value="1"/>
</dbReference>
<dbReference type="Gene3D" id="2.60.40.2030">
    <property type="match status" value="1"/>
</dbReference>
<dbReference type="SUPFAM" id="SSF53300">
    <property type="entry name" value="vWA-like"/>
    <property type="match status" value="1"/>
</dbReference>
<dbReference type="PROSITE" id="PS00018">
    <property type="entry name" value="EF_HAND_1"/>
    <property type="match status" value="1"/>
</dbReference>
<dbReference type="InterPro" id="IPR037524">
    <property type="entry name" value="PA14/GLEYA"/>
</dbReference>
<dbReference type="InterPro" id="IPR001343">
    <property type="entry name" value="Hemolysn_Ca-bd"/>
</dbReference>
<proteinExistence type="predicted"/>
<dbReference type="InterPro" id="IPR011049">
    <property type="entry name" value="Serralysin-like_metalloprot_C"/>
</dbReference>
<evidence type="ECO:0000256" key="2">
    <source>
        <dbReference type="SAM" id="MobiDB-lite"/>
    </source>
</evidence>
<reference evidence="6" key="1">
    <citation type="submission" date="2016-07" db="EMBL/GenBank/DDBJ databases">
        <title>Nontailed viruses are major unrecognized killers of bacteria in the ocean.</title>
        <authorList>
            <person name="Kauffman K."/>
            <person name="Hussain F."/>
            <person name="Yang J."/>
            <person name="Arevalo P."/>
            <person name="Brown J."/>
            <person name="Cutler M."/>
            <person name="Kelly L."/>
            <person name="Polz M.F."/>
        </authorList>
    </citation>
    <scope>NUCLEOTIDE SEQUENCE [LARGE SCALE GENOMIC DNA]</scope>
    <source>
        <strain evidence="6">10N.261.48.B5</strain>
    </source>
</reference>